<dbReference type="EMBL" id="JANBQB010001317">
    <property type="protein sequence ID" value="KAJ1971591.1"/>
    <property type="molecule type" value="Genomic_DNA"/>
</dbReference>
<accession>A0A9W8B1V9</accession>
<dbReference type="AlphaFoldDB" id="A0A9W8B1V9"/>
<evidence type="ECO:0008006" key="3">
    <source>
        <dbReference type="Google" id="ProtNLM"/>
    </source>
</evidence>
<gene>
    <name evidence="1" type="ORF">H4R34_005691</name>
</gene>
<protein>
    <recommendedName>
        <fullName evidence="3">Sorting nexin C-terminal domain-containing protein</fullName>
    </recommendedName>
</protein>
<reference evidence="1" key="1">
    <citation type="submission" date="2022-07" db="EMBL/GenBank/DDBJ databases">
        <title>Phylogenomic reconstructions and comparative analyses of Kickxellomycotina fungi.</title>
        <authorList>
            <person name="Reynolds N.K."/>
            <person name="Stajich J.E."/>
            <person name="Barry K."/>
            <person name="Grigoriev I.V."/>
            <person name="Crous P."/>
            <person name="Smith M.E."/>
        </authorList>
    </citation>
    <scope>NUCLEOTIDE SEQUENCE</scope>
    <source>
        <strain evidence="1">RSA 567</strain>
    </source>
</reference>
<sequence>MLRQALWPQGQFLRDRPTLSDAERRNLCHDAELLLQEILPGTLTRLYPRLEADTSIVRLLLDPFRSKFINKHLILYATDYLMGQLFPELVERPANAPCSS</sequence>
<comment type="caution">
    <text evidence="1">The sequence shown here is derived from an EMBL/GenBank/DDBJ whole genome shotgun (WGS) entry which is preliminary data.</text>
</comment>
<evidence type="ECO:0000313" key="2">
    <source>
        <dbReference type="Proteomes" id="UP001151582"/>
    </source>
</evidence>
<evidence type="ECO:0000313" key="1">
    <source>
        <dbReference type="EMBL" id="KAJ1971591.1"/>
    </source>
</evidence>
<dbReference type="Proteomes" id="UP001151582">
    <property type="component" value="Unassembled WGS sequence"/>
</dbReference>
<proteinExistence type="predicted"/>
<keyword evidence="2" id="KW-1185">Reference proteome</keyword>
<organism evidence="1 2">
    <name type="scientific">Dimargaris verticillata</name>
    <dbReference type="NCBI Taxonomy" id="2761393"/>
    <lineage>
        <taxon>Eukaryota</taxon>
        <taxon>Fungi</taxon>
        <taxon>Fungi incertae sedis</taxon>
        <taxon>Zoopagomycota</taxon>
        <taxon>Kickxellomycotina</taxon>
        <taxon>Dimargaritomycetes</taxon>
        <taxon>Dimargaritales</taxon>
        <taxon>Dimargaritaceae</taxon>
        <taxon>Dimargaris</taxon>
    </lineage>
</organism>
<name>A0A9W8B1V9_9FUNG</name>